<protein>
    <recommendedName>
        <fullName evidence="3">Type III toxin-antitoxin system ToxN/AbiQ family toxin</fullName>
    </recommendedName>
</protein>
<dbReference type="RefSeq" id="WP_044903406.1">
    <property type="nucleotide sequence ID" value="NZ_JQIF01000002.1"/>
</dbReference>
<dbReference type="Gene3D" id="3.10.129.130">
    <property type="match status" value="1"/>
</dbReference>
<evidence type="ECO:0008006" key="3">
    <source>
        <dbReference type="Google" id="ProtNLM"/>
    </source>
</evidence>
<comment type="caution">
    <text evidence="1">The sequence shown here is derived from an EMBL/GenBank/DDBJ whole genome shotgun (WGS) entry which is preliminary data.</text>
</comment>
<proteinExistence type="predicted"/>
<dbReference type="NCBIfam" id="NF047359">
    <property type="entry name" value="CptIN"/>
    <property type="match status" value="1"/>
</dbReference>
<dbReference type="AlphaFoldDB" id="A0A099IBQ1"/>
<dbReference type="InterPro" id="IPR053735">
    <property type="entry name" value="Type_III_TA_endoRNase"/>
</dbReference>
<evidence type="ECO:0000313" key="2">
    <source>
        <dbReference type="Proteomes" id="UP000030008"/>
    </source>
</evidence>
<organism evidence="1 2">
    <name type="scientific">Clostridium innocuum</name>
    <dbReference type="NCBI Taxonomy" id="1522"/>
    <lineage>
        <taxon>Bacteria</taxon>
        <taxon>Bacillati</taxon>
        <taxon>Bacillota</taxon>
        <taxon>Clostridia</taxon>
        <taxon>Eubacteriales</taxon>
        <taxon>Clostridiaceae</taxon>
        <taxon>Clostridium</taxon>
    </lineage>
</organism>
<name>A0A099IBQ1_CLOIN</name>
<reference evidence="1 2" key="1">
    <citation type="submission" date="2014-08" db="EMBL/GenBank/DDBJ databases">
        <title>Clostridium innocuum, an unnegligible vancomycin-resistant pathogen causing extra-intestinal infections.</title>
        <authorList>
            <person name="Feng Y."/>
            <person name="Chiu C.-H."/>
        </authorList>
    </citation>
    <scope>NUCLEOTIDE SEQUENCE [LARGE SCALE GENOMIC DNA]</scope>
    <source>
        <strain evidence="1 2">AN88</strain>
    </source>
</reference>
<gene>
    <name evidence="1" type="ORF">CIAN88_00740</name>
</gene>
<accession>A0A099IBQ1</accession>
<dbReference type="EMBL" id="JQIF01000002">
    <property type="protein sequence ID" value="KGJ54961.1"/>
    <property type="molecule type" value="Genomic_DNA"/>
</dbReference>
<dbReference type="CDD" id="cd17492">
    <property type="entry name" value="toxin_CptN"/>
    <property type="match status" value="1"/>
</dbReference>
<sequence>MVQLGNLYFIKQSFFDLVQDKTLPINKPDDENGKHGRPAFCAIKIDQGDYYWVIPFSHQIEKYQKIYDKNIQKYGRCDTIEFGYVLGEKKVFLLQNMFPVTEQYFKEIYIDKNTKKPIELSNKVKHNLKSKANKLISLYSRKGIKLMFTDVDKILQTLKII</sequence>
<dbReference type="InterPro" id="IPR058108">
    <property type="entry name" value="CptIN-like"/>
</dbReference>
<evidence type="ECO:0000313" key="1">
    <source>
        <dbReference type="EMBL" id="KGJ54961.1"/>
    </source>
</evidence>
<dbReference type="Proteomes" id="UP000030008">
    <property type="component" value="Unassembled WGS sequence"/>
</dbReference>